<feature type="region of interest" description="Disordered" evidence="1">
    <location>
        <begin position="1"/>
        <end position="21"/>
    </location>
</feature>
<dbReference type="Proteomes" id="UP000772434">
    <property type="component" value="Unassembled WGS sequence"/>
</dbReference>
<evidence type="ECO:0000313" key="3">
    <source>
        <dbReference type="EMBL" id="KAF9066914.1"/>
    </source>
</evidence>
<evidence type="ECO:0008006" key="5">
    <source>
        <dbReference type="Google" id="ProtNLM"/>
    </source>
</evidence>
<protein>
    <recommendedName>
        <fullName evidence="5">Ubiquitin 3 binding protein But2 C-terminal domain-containing protein</fullName>
    </recommendedName>
</protein>
<feature type="transmembrane region" description="Helical" evidence="2">
    <location>
        <begin position="40"/>
        <end position="64"/>
    </location>
</feature>
<evidence type="ECO:0000256" key="1">
    <source>
        <dbReference type="SAM" id="MobiDB-lite"/>
    </source>
</evidence>
<name>A0A9P5PJI7_9AGAR</name>
<dbReference type="AlphaFoldDB" id="A0A9P5PJI7"/>
<sequence length="271" mass="29894">MRRSKTSSSDDYIPLIPEAEDSGEDWQPLPIVAQPTHARIVSILSAVLSILAISVSFFLVGISFRTTMFPRTLNSLTILTPYPNKNQVDILLASKKSPKMWFSGRIINVNSNEPSRVKTPGSHVAISGTDSTFFHWVTNLSSTASCYIEAVVSNASALEAGGKTSYISTGNISALEVWNVTTFPKSGITWDTRPQRLNLLGTVNFTEDYLRSYDTGWQLRDPTPRFKCGGKKETNIEIACSADAVENSGCWLEFETVFSDPALSIDLQELR</sequence>
<evidence type="ECO:0000256" key="2">
    <source>
        <dbReference type="SAM" id="Phobius"/>
    </source>
</evidence>
<keyword evidence="4" id="KW-1185">Reference proteome</keyword>
<dbReference type="OrthoDB" id="8300214at2759"/>
<keyword evidence="2" id="KW-1133">Transmembrane helix</keyword>
<reference evidence="3" key="1">
    <citation type="submission" date="2020-11" db="EMBL/GenBank/DDBJ databases">
        <authorList>
            <consortium name="DOE Joint Genome Institute"/>
            <person name="Ahrendt S."/>
            <person name="Riley R."/>
            <person name="Andreopoulos W."/>
            <person name="Labutti K."/>
            <person name="Pangilinan J."/>
            <person name="Ruiz-Duenas F.J."/>
            <person name="Barrasa J.M."/>
            <person name="Sanchez-Garcia M."/>
            <person name="Camarero S."/>
            <person name="Miyauchi S."/>
            <person name="Serrano A."/>
            <person name="Linde D."/>
            <person name="Babiker R."/>
            <person name="Drula E."/>
            <person name="Ayuso-Fernandez I."/>
            <person name="Pacheco R."/>
            <person name="Padilla G."/>
            <person name="Ferreira P."/>
            <person name="Barriuso J."/>
            <person name="Kellner H."/>
            <person name="Castanera R."/>
            <person name="Alfaro M."/>
            <person name="Ramirez L."/>
            <person name="Pisabarro A.G."/>
            <person name="Kuo A."/>
            <person name="Tritt A."/>
            <person name="Lipzen A."/>
            <person name="He G."/>
            <person name="Yan M."/>
            <person name="Ng V."/>
            <person name="Cullen D."/>
            <person name="Martin F."/>
            <person name="Rosso M.-N."/>
            <person name="Henrissat B."/>
            <person name="Hibbett D."/>
            <person name="Martinez A.T."/>
            <person name="Grigoriev I.V."/>
        </authorList>
    </citation>
    <scope>NUCLEOTIDE SEQUENCE</scope>
    <source>
        <strain evidence="3">AH 40177</strain>
    </source>
</reference>
<organism evidence="3 4">
    <name type="scientific">Rhodocollybia butyracea</name>
    <dbReference type="NCBI Taxonomy" id="206335"/>
    <lineage>
        <taxon>Eukaryota</taxon>
        <taxon>Fungi</taxon>
        <taxon>Dikarya</taxon>
        <taxon>Basidiomycota</taxon>
        <taxon>Agaricomycotina</taxon>
        <taxon>Agaricomycetes</taxon>
        <taxon>Agaricomycetidae</taxon>
        <taxon>Agaricales</taxon>
        <taxon>Marasmiineae</taxon>
        <taxon>Omphalotaceae</taxon>
        <taxon>Rhodocollybia</taxon>
    </lineage>
</organism>
<gene>
    <name evidence="3" type="ORF">BDP27DRAFT_1267973</name>
</gene>
<dbReference type="EMBL" id="JADNRY010000080">
    <property type="protein sequence ID" value="KAF9066914.1"/>
    <property type="molecule type" value="Genomic_DNA"/>
</dbReference>
<proteinExistence type="predicted"/>
<evidence type="ECO:0000313" key="4">
    <source>
        <dbReference type="Proteomes" id="UP000772434"/>
    </source>
</evidence>
<accession>A0A9P5PJI7</accession>
<comment type="caution">
    <text evidence="3">The sequence shown here is derived from an EMBL/GenBank/DDBJ whole genome shotgun (WGS) entry which is preliminary data.</text>
</comment>
<feature type="compositionally biased region" description="Polar residues" evidence="1">
    <location>
        <begin position="1"/>
        <end position="10"/>
    </location>
</feature>
<keyword evidence="2" id="KW-0812">Transmembrane</keyword>
<keyword evidence="2" id="KW-0472">Membrane</keyword>